<gene>
    <name evidence="5" type="ORF">K7432_008467</name>
</gene>
<evidence type="ECO:0000256" key="2">
    <source>
        <dbReference type="ARBA" id="ARBA00022771"/>
    </source>
</evidence>
<sequence>MTTVPTQRTHTTIHKRISWRERFIKECLDKFQKDRISLVNERRRLSKSKDIVLKEMVSKELSTFLEQNAELVEDFELIANVKTQHIIQGTPEWYEFCEHVEQEVYKNLSETIDTDHCNTDLKCPLCKQKHLQQKNNLVYCLCGFRVNTQSDSTGLAYLKDALMHTETSHKVACHGNLMYQCNEIYGSGSMLIATCDVCELCEVVL</sequence>
<dbReference type="PANTHER" id="PTHR31742">
    <property type="entry name" value="RPA-INTERACTING PROTEIN RPAIN"/>
    <property type="match status" value="1"/>
</dbReference>
<dbReference type="Proteomes" id="UP001479436">
    <property type="component" value="Unassembled WGS sequence"/>
</dbReference>
<accession>A0ABR2VYI5</accession>
<dbReference type="InterPro" id="IPR028159">
    <property type="entry name" value="RPA_interact_C_dom"/>
</dbReference>
<proteinExistence type="predicted"/>
<reference evidence="5 6" key="1">
    <citation type="submission" date="2023-04" db="EMBL/GenBank/DDBJ databases">
        <title>Genome of Basidiobolus ranarum AG-B5.</title>
        <authorList>
            <person name="Stajich J.E."/>
            <person name="Carter-House D."/>
            <person name="Gryganskyi A."/>
        </authorList>
    </citation>
    <scope>NUCLEOTIDE SEQUENCE [LARGE SCALE GENOMIC DNA]</scope>
    <source>
        <strain evidence="5 6">AG-B5</strain>
    </source>
</reference>
<keyword evidence="2" id="KW-0863">Zinc-finger</keyword>
<keyword evidence="1" id="KW-0479">Metal-binding</keyword>
<evidence type="ECO:0000313" key="5">
    <source>
        <dbReference type="EMBL" id="KAK9710377.1"/>
    </source>
</evidence>
<feature type="domain" description="RPA-interacting protein C-terminal" evidence="4">
    <location>
        <begin position="123"/>
        <end position="202"/>
    </location>
</feature>
<keyword evidence="6" id="KW-1185">Reference proteome</keyword>
<organism evidence="5 6">
    <name type="scientific">Basidiobolus ranarum</name>
    <dbReference type="NCBI Taxonomy" id="34480"/>
    <lineage>
        <taxon>Eukaryota</taxon>
        <taxon>Fungi</taxon>
        <taxon>Fungi incertae sedis</taxon>
        <taxon>Zoopagomycota</taxon>
        <taxon>Entomophthoromycotina</taxon>
        <taxon>Basidiobolomycetes</taxon>
        <taxon>Basidiobolales</taxon>
        <taxon>Basidiobolaceae</taxon>
        <taxon>Basidiobolus</taxon>
    </lineage>
</organism>
<dbReference type="Pfam" id="PF14768">
    <property type="entry name" value="RPA_interact_C"/>
    <property type="match status" value="1"/>
</dbReference>
<dbReference type="EMBL" id="JASJQH010007347">
    <property type="protein sequence ID" value="KAK9710377.1"/>
    <property type="molecule type" value="Genomic_DNA"/>
</dbReference>
<dbReference type="PANTHER" id="PTHR31742:SF1">
    <property type="entry name" value="RPA-INTERACTING PROTEIN"/>
    <property type="match status" value="1"/>
</dbReference>
<evidence type="ECO:0000256" key="3">
    <source>
        <dbReference type="ARBA" id="ARBA00022833"/>
    </source>
</evidence>
<comment type="caution">
    <text evidence="5">The sequence shown here is derived from an EMBL/GenBank/DDBJ whole genome shotgun (WGS) entry which is preliminary data.</text>
</comment>
<keyword evidence="3" id="KW-0862">Zinc</keyword>
<evidence type="ECO:0000313" key="6">
    <source>
        <dbReference type="Proteomes" id="UP001479436"/>
    </source>
</evidence>
<dbReference type="InterPro" id="IPR028156">
    <property type="entry name" value="RIP"/>
</dbReference>
<protein>
    <recommendedName>
        <fullName evidence="4">RPA-interacting protein C-terminal domain-containing protein</fullName>
    </recommendedName>
</protein>
<evidence type="ECO:0000259" key="4">
    <source>
        <dbReference type="Pfam" id="PF14768"/>
    </source>
</evidence>
<name>A0ABR2VYI5_9FUNG</name>
<evidence type="ECO:0000256" key="1">
    <source>
        <dbReference type="ARBA" id="ARBA00022723"/>
    </source>
</evidence>